<evidence type="ECO:0000313" key="2">
    <source>
        <dbReference type="EMBL" id="KAL3504695.1"/>
    </source>
</evidence>
<comment type="caution">
    <text evidence="2">The sequence shown here is derived from an EMBL/GenBank/DDBJ whole genome shotgun (WGS) entry which is preliminary data.</text>
</comment>
<feature type="region of interest" description="Disordered" evidence="1">
    <location>
        <begin position="50"/>
        <end position="74"/>
    </location>
</feature>
<protein>
    <submittedName>
        <fullName evidence="2">Uncharacterized protein</fullName>
    </submittedName>
</protein>
<dbReference type="AlphaFoldDB" id="A0ABD2YBU2"/>
<proteinExistence type="predicted"/>
<gene>
    <name evidence="2" type="ORF">ACH5RR_034536</name>
</gene>
<organism evidence="2 3">
    <name type="scientific">Cinchona calisaya</name>
    <dbReference type="NCBI Taxonomy" id="153742"/>
    <lineage>
        <taxon>Eukaryota</taxon>
        <taxon>Viridiplantae</taxon>
        <taxon>Streptophyta</taxon>
        <taxon>Embryophyta</taxon>
        <taxon>Tracheophyta</taxon>
        <taxon>Spermatophyta</taxon>
        <taxon>Magnoliopsida</taxon>
        <taxon>eudicotyledons</taxon>
        <taxon>Gunneridae</taxon>
        <taxon>Pentapetalae</taxon>
        <taxon>asterids</taxon>
        <taxon>lamiids</taxon>
        <taxon>Gentianales</taxon>
        <taxon>Rubiaceae</taxon>
        <taxon>Cinchonoideae</taxon>
        <taxon>Cinchoneae</taxon>
        <taxon>Cinchona</taxon>
    </lineage>
</organism>
<feature type="compositionally biased region" description="Polar residues" evidence="1">
    <location>
        <begin position="50"/>
        <end position="60"/>
    </location>
</feature>
<keyword evidence="3" id="KW-1185">Reference proteome</keyword>
<name>A0ABD2YBU2_9GENT</name>
<sequence>MSQIRDYSNVFGEQHDQFVVFYDPEGQSAANYIAQNYDTLEIPIWPWPTQNQAYDPTTSADPDLQQPEASSKFE</sequence>
<dbReference type="Proteomes" id="UP001630127">
    <property type="component" value="Unassembled WGS sequence"/>
</dbReference>
<evidence type="ECO:0000313" key="3">
    <source>
        <dbReference type="Proteomes" id="UP001630127"/>
    </source>
</evidence>
<dbReference type="EMBL" id="JBJUIK010000014">
    <property type="protein sequence ID" value="KAL3504695.1"/>
    <property type="molecule type" value="Genomic_DNA"/>
</dbReference>
<evidence type="ECO:0000256" key="1">
    <source>
        <dbReference type="SAM" id="MobiDB-lite"/>
    </source>
</evidence>
<reference evidence="2 3" key="1">
    <citation type="submission" date="2024-11" db="EMBL/GenBank/DDBJ databases">
        <title>A near-complete genome assembly of Cinchona calisaya.</title>
        <authorList>
            <person name="Lian D.C."/>
            <person name="Zhao X.W."/>
            <person name="Wei L."/>
        </authorList>
    </citation>
    <scope>NUCLEOTIDE SEQUENCE [LARGE SCALE GENOMIC DNA]</scope>
    <source>
        <tissue evidence="2">Nenye</tissue>
    </source>
</reference>
<accession>A0ABD2YBU2</accession>